<dbReference type="InterPro" id="IPR013785">
    <property type="entry name" value="Aldolase_TIM"/>
</dbReference>
<dbReference type="Pfam" id="PF01487">
    <property type="entry name" value="DHquinase_I"/>
    <property type="match status" value="1"/>
</dbReference>
<dbReference type="CDD" id="cd00502">
    <property type="entry name" value="DHQase_I"/>
    <property type="match status" value="1"/>
</dbReference>
<sequence>MKRGLTMYETRNVRIGEGIPKICVPICAENIDACVKLMDGKEIECADIIELRADWIENIENKNTLDEILKFTRKSAGEKPVIFTLRTSEEGGKFEYNAELYCDINMYVAQSRMVDIIDIEIEREHIESLIKNIKENGVGIIGSYHNFSCTPEVDFILEKVRCAEIYGADIAKVAVMPKIKSDTARLMLSIRKAEEISNILIIGVSMSDVGSISRVAGGVFGSAVTFGCTDVESAPGQIRASELKKAVEYIHRVCP</sequence>
<comment type="function">
    <text evidence="5">Involved in the third step of the chorismate pathway, which leads to the biosynthesis of aromatic amino acids. Catalyzes the cis-dehydration of 3-dehydroquinate (DHQ) and introduces the first double bond of the aromatic ring to yield 3-dehydroshikimate.</text>
</comment>
<evidence type="ECO:0000256" key="1">
    <source>
        <dbReference type="ARBA" id="ARBA00001864"/>
    </source>
</evidence>
<evidence type="ECO:0000313" key="6">
    <source>
        <dbReference type="EMBL" id="TQQ83224.1"/>
    </source>
</evidence>
<protein>
    <recommendedName>
        <fullName evidence="5">3-dehydroquinate dehydratase</fullName>
        <shortName evidence="5">3-dehydroquinase</shortName>
        <ecNumber evidence="5">4.2.1.10</ecNumber>
    </recommendedName>
    <alternativeName>
        <fullName evidence="5">Type I DHQase</fullName>
    </alternativeName>
    <alternativeName>
        <fullName evidence="5">Type I dehydroquinase</fullName>
        <shortName evidence="5">DHQ1</shortName>
    </alternativeName>
</protein>
<reference evidence="6 7" key="1">
    <citation type="submission" date="2019-02" db="EMBL/GenBank/DDBJ databases">
        <title>Peptostreptococcaceae bacterium ZHW00191 nov., a new bacterium isolated from the human gut.</title>
        <authorList>
            <person name="Zhou H.-W."/>
            <person name="Chen X.-J."/>
        </authorList>
    </citation>
    <scope>NUCLEOTIDE SEQUENCE [LARGE SCALE GENOMIC DNA]</scope>
    <source>
        <strain evidence="6 7">ZHW00191</strain>
    </source>
</reference>
<dbReference type="GO" id="GO:0008652">
    <property type="term" value="P:amino acid biosynthetic process"/>
    <property type="evidence" value="ECO:0007669"/>
    <property type="project" value="UniProtKB-KW"/>
</dbReference>
<dbReference type="UniPathway" id="UPA00053">
    <property type="reaction ID" value="UER00086"/>
</dbReference>
<dbReference type="GO" id="GO:0009423">
    <property type="term" value="P:chorismate biosynthetic process"/>
    <property type="evidence" value="ECO:0007669"/>
    <property type="project" value="UniProtKB-UniRule"/>
</dbReference>
<feature type="active site" description="Proton donor/acceptor" evidence="5">
    <location>
        <position position="145"/>
    </location>
</feature>
<dbReference type="InterPro" id="IPR018508">
    <property type="entry name" value="3-dehydroquinate_DH_AS"/>
</dbReference>
<dbReference type="EMBL" id="SGJB01000021">
    <property type="protein sequence ID" value="TQQ83224.1"/>
    <property type="molecule type" value="Genomic_DNA"/>
</dbReference>
<evidence type="ECO:0000256" key="4">
    <source>
        <dbReference type="ARBA" id="ARBA00023270"/>
    </source>
</evidence>
<feature type="active site" description="Schiff-base intermediate with substrate" evidence="5">
    <location>
        <position position="172"/>
    </location>
</feature>
<keyword evidence="5" id="KW-0028">Amino-acid biosynthesis</keyword>
<comment type="catalytic activity">
    <reaction evidence="1 5">
        <text>3-dehydroquinate = 3-dehydroshikimate + H2O</text>
        <dbReference type="Rhea" id="RHEA:21096"/>
        <dbReference type="ChEBI" id="CHEBI:15377"/>
        <dbReference type="ChEBI" id="CHEBI:16630"/>
        <dbReference type="ChEBI" id="CHEBI:32364"/>
        <dbReference type="EC" id="4.2.1.10"/>
    </reaction>
</comment>
<organism evidence="6 7">
    <name type="scientific">Peptacetobacter hominis</name>
    <dbReference type="NCBI Taxonomy" id="2743610"/>
    <lineage>
        <taxon>Bacteria</taxon>
        <taxon>Bacillati</taxon>
        <taxon>Bacillota</taxon>
        <taxon>Clostridia</taxon>
        <taxon>Peptostreptococcales</taxon>
        <taxon>Peptostreptococcaceae</taxon>
        <taxon>Peptacetobacter</taxon>
    </lineage>
</organism>
<feature type="binding site" evidence="5">
    <location>
        <begin position="50"/>
        <end position="52"/>
    </location>
    <ligand>
        <name>3-dehydroquinate</name>
        <dbReference type="ChEBI" id="CHEBI:32364"/>
    </ligand>
</feature>
<evidence type="ECO:0000313" key="7">
    <source>
        <dbReference type="Proteomes" id="UP000317863"/>
    </source>
</evidence>
<comment type="caution">
    <text evidence="6">The sequence shown here is derived from an EMBL/GenBank/DDBJ whole genome shotgun (WGS) entry which is preliminary data.</text>
</comment>
<keyword evidence="2 5" id="KW-0057">Aromatic amino acid biosynthesis</keyword>
<dbReference type="PANTHER" id="PTHR43699">
    <property type="entry name" value="3-DEHYDROQUINATE DEHYDRATASE"/>
    <property type="match status" value="1"/>
</dbReference>
<dbReference type="Proteomes" id="UP000317863">
    <property type="component" value="Unassembled WGS sequence"/>
</dbReference>
<keyword evidence="3 5" id="KW-0456">Lyase</keyword>
<dbReference type="SUPFAM" id="SSF51569">
    <property type="entry name" value="Aldolase"/>
    <property type="match status" value="1"/>
</dbReference>
<dbReference type="GO" id="GO:0009073">
    <property type="term" value="P:aromatic amino acid family biosynthetic process"/>
    <property type="evidence" value="ECO:0007669"/>
    <property type="project" value="UniProtKB-KW"/>
</dbReference>
<evidence type="ECO:0000256" key="5">
    <source>
        <dbReference type="HAMAP-Rule" id="MF_00214"/>
    </source>
</evidence>
<dbReference type="Gene3D" id="3.20.20.70">
    <property type="entry name" value="Aldolase class I"/>
    <property type="match status" value="1"/>
</dbReference>
<dbReference type="InterPro" id="IPR050146">
    <property type="entry name" value="Type-I_3-dehydroquinase"/>
</dbReference>
<feature type="binding site" evidence="5">
    <location>
        <position position="237"/>
    </location>
    <ligand>
        <name>3-dehydroquinate</name>
        <dbReference type="ChEBI" id="CHEBI:32364"/>
    </ligand>
</feature>
<dbReference type="PROSITE" id="PS01028">
    <property type="entry name" value="DEHYDROQUINASE_I"/>
    <property type="match status" value="1"/>
</dbReference>
<dbReference type="NCBIfam" id="TIGR01093">
    <property type="entry name" value="aroD"/>
    <property type="match status" value="1"/>
</dbReference>
<comment type="pathway">
    <text evidence="5">Metabolic intermediate biosynthesis; chorismate biosynthesis; chorismate from D-erythrose 4-phosphate and phosphoenolpyruvate: step 3/7.</text>
</comment>
<gene>
    <name evidence="5 6" type="primary">aroD</name>
    <name evidence="6" type="ORF">EXD82_09715</name>
</gene>
<comment type="subunit">
    <text evidence="5">Homodimer.</text>
</comment>
<feature type="binding site" evidence="5">
    <location>
        <position position="214"/>
    </location>
    <ligand>
        <name>3-dehydroquinate</name>
        <dbReference type="ChEBI" id="CHEBI:32364"/>
    </ligand>
</feature>
<name>A0A544QT61_9FIRM</name>
<feature type="binding site" evidence="5">
    <location>
        <position position="233"/>
    </location>
    <ligand>
        <name>3-dehydroquinate</name>
        <dbReference type="ChEBI" id="CHEBI:32364"/>
    </ligand>
</feature>
<dbReference type="EC" id="4.2.1.10" evidence="5"/>
<evidence type="ECO:0000256" key="3">
    <source>
        <dbReference type="ARBA" id="ARBA00023239"/>
    </source>
</evidence>
<feature type="binding site" evidence="5">
    <location>
        <position position="86"/>
    </location>
    <ligand>
        <name>3-dehydroquinate</name>
        <dbReference type="ChEBI" id="CHEBI:32364"/>
    </ligand>
</feature>
<proteinExistence type="inferred from homology"/>
<accession>A0A544QT61</accession>
<keyword evidence="4 5" id="KW-0704">Schiff base</keyword>
<dbReference type="InterPro" id="IPR001381">
    <property type="entry name" value="DHquinase_I"/>
</dbReference>
<dbReference type="AlphaFoldDB" id="A0A544QT61"/>
<dbReference type="FunFam" id="3.20.20.70:FF:000047">
    <property type="entry name" value="3-dehydroquinate dehydratase"/>
    <property type="match status" value="1"/>
</dbReference>
<dbReference type="OrthoDB" id="9813659at2"/>
<evidence type="ECO:0000256" key="2">
    <source>
        <dbReference type="ARBA" id="ARBA00023141"/>
    </source>
</evidence>
<dbReference type="PANTHER" id="PTHR43699:SF1">
    <property type="entry name" value="3-DEHYDROQUINATE DEHYDRATASE"/>
    <property type="match status" value="1"/>
</dbReference>
<dbReference type="HAMAP" id="MF_00214">
    <property type="entry name" value="AroD"/>
    <property type="match status" value="1"/>
</dbReference>
<comment type="similarity">
    <text evidence="5">Belongs to the type-I 3-dehydroquinase family.</text>
</comment>
<dbReference type="GO" id="GO:0003855">
    <property type="term" value="F:3-dehydroquinate dehydratase activity"/>
    <property type="evidence" value="ECO:0007669"/>
    <property type="project" value="UniProtKB-UniRule"/>
</dbReference>
<keyword evidence="7" id="KW-1185">Reference proteome</keyword>
<comment type="caution">
    <text evidence="5">Lacks conserved residue(s) required for the propagation of feature annotation.</text>
</comment>
<dbReference type="GO" id="GO:0046279">
    <property type="term" value="P:3,4-dihydroxybenzoate biosynthetic process"/>
    <property type="evidence" value="ECO:0007669"/>
    <property type="project" value="UniProtKB-ARBA"/>
</dbReference>